<evidence type="ECO:0000313" key="5">
    <source>
        <dbReference type="EMBL" id="GAA1994956.1"/>
    </source>
</evidence>
<organism evidence="5 6">
    <name type="scientific">Catenulispora subtropica</name>
    <dbReference type="NCBI Taxonomy" id="450798"/>
    <lineage>
        <taxon>Bacteria</taxon>
        <taxon>Bacillati</taxon>
        <taxon>Actinomycetota</taxon>
        <taxon>Actinomycetes</taxon>
        <taxon>Catenulisporales</taxon>
        <taxon>Catenulisporaceae</taxon>
        <taxon>Catenulispora</taxon>
    </lineage>
</organism>
<accession>A0ABN2SZ27</accession>
<evidence type="ECO:0000313" key="6">
    <source>
        <dbReference type="Proteomes" id="UP001499854"/>
    </source>
</evidence>
<sequence length="273" mass="29179">MTGDNAGVEPVRRIEVVRHRAHPALRGLVAGVVGMSELSPVPVHRRQPAGSLVPLVLSFGDPLEIEGVAHDSFVAGLSTGCTATCFERGQDCVQVYLTPVGISRLLGVPGREVAGRAVAVGDLVPSWRGVADRLASARSWAERFAAVESLLLESARRTDPVPEWMAGMCRDITASGGTVRIGDLVSESGWSHRYVARMFGGRIGLTPKQLAGVIRFERAALELGRRPLAEIAAVHGYSDQSHLTRDVIRYADETPTRLAAANRPTAHTALAGR</sequence>
<dbReference type="Gene3D" id="1.10.10.60">
    <property type="entry name" value="Homeodomain-like"/>
    <property type="match status" value="1"/>
</dbReference>
<evidence type="ECO:0000256" key="2">
    <source>
        <dbReference type="ARBA" id="ARBA00023125"/>
    </source>
</evidence>
<name>A0ABN2SZ27_9ACTN</name>
<evidence type="ECO:0000259" key="4">
    <source>
        <dbReference type="PROSITE" id="PS01124"/>
    </source>
</evidence>
<dbReference type="PROSITE" id="PS01124">
    <property type="entry name" value="HTH_ARAC_FAMILY_2"/>
    <property type="match status" value="1"/>
</dbReference>
<protein>
    <submittedName>
        <fullName evidence="5">AraC family transcriptional regulator</fullName>
    </submittedName>
</protein>
<reference evidence="5 6" key="1">
    <citation type="journal article" date="2019" name="Int. J. Syst. Evol. Microbiol.">
        <title>The Global Catalogue of Microorganisms (GCM) 10K type strain sequencing project: providing services to taxonomists for standard genome sequencing and annotation.</title>
        <authorList>
            <consortium name="The Broad Institute Genomics Platform"/>
            <consortium name="The Broad Institute Genome Sequencing Center for Infectious Disease"/>
            <person name="Wu L."/>
            <person name="Ma J."/>
        </authorList>
    </citation>
    <scope>NUCLEOTIDE SEQUENCE [LARGE SCALE GENOMIC DNA]</scope>
    <source>
        <strain evidence="5 6">JCM 16013</strain>
    </source>
</reference>
<gene>
    <name evidence="5" type="ORF">GCM10009838_69350</name>
</gene>
<keyword evidence="3" id="KW-0804">Transcription</keyword>
<keyword evidence="6" id="KW-1185">Reference proteome</keyword>
<proteinExistence type="predicted"/>
<dbReference type="PANTHER" id="PTHR46796">
    <property type="entry name" value="HTH-TYPE TRANSCRIPTIONAL ACTIVATOR RHAS-RELATED"/>
    <property type="match status" value="1"/>
</dbReference>
<dbReference type="PANTHER" id="PTHR46796:SF15">
    <property type="entry name" value="BLL1074 PROTEIN"/>
    <property type="match status" value="1"/>
</dbReference>
<evidence type="ECO:0000256" key="3">
    <source>
        <dbReference type="ARBA" id="ARBA00023163"/>
    </source>
</evidence>
<dbReference type="InterPro" id="IPR018060">
    <property type="entry name" value="HTH_AraC"/>
</dbReference>
<keyword evidence="2" id="KW-0238">DNA-binding</keyword>
<dbReference type="InterPro" id="IPR050204">
    <property type="entry name" value="AraC_XylS_family_regulators"/>
</dbReference>
<evidence type="ECO:0000256" key="1">
    <source>
        <dbReference type="ARBA" id="ARBA00023015"/>
    </source>
</evidence>
<feature type="domain" description="HTH araC/xylS-type" evidence="4">
    <location>
        <begin position="162"/>
        <end position="261"/>
    </location>
</feature>
<dbReference type="EMBL" id="BAAAQM010000053">
    <property type="protein sequence ID" value="GAA1994956.1"/>
    <property type="molecule type" value="Genomic_DNA"/>
</dbReference>
<dbReference type="Proteomes" id="UP001499854">
    <property type="component" value="Unassembled WGS sequence"/>
</dbReference>
<comment type="caution">
    <text evidence="5">The sequence shown here is derived from an EMBL/GenBank/DDBJ whole genome shotgun (WGS) entry which is preliminary data.</text>
</comment>
<keyword evidence="1" id="KW-0805">Transcription regulation</keyword>
<dbReference type="Pfam" id="PF12833">
    <property type="entry name" value="HTH_18"/>
    <property type="match status" value="1"/>
</dbReference>
<dbReference type="SMART" id="SM00342">
    <property type="entry name" value="HTH_ARAC"/>
    <property type="match status" value="1"/>
</dbReference>